<dbReference type="InterPro" id="IPR002625">
    <property type="entry name" value="Smr_dom"/>
</dbReference>
<dbReference type="EMBL" id="HE575322">
    <property type="protein sequence ID" value="CCC92707.1"/>
    <property type="molecule type" value="Genomic_DNA"/>
</dbReference>
<dbReference type="PANTHER" id="PTHR46535">
    <property type="entry name" value="NEDD4-BINDING PROTEIN 2"/>
    <property type="match status" value="1"/>
</dbReference>
<dbReference type="InterPro" id="IPR052772">
    <property type="entry name" value="Endo/PolyKinase_Domain-Protein"/>
</dbReference>
<proteinExistence type="predicted"/>
<dbReference type="GO" id="GO:0005634">
    <property type="term" value="C:nucleus"/>
    <property type="evidence" value="ECO:0007669"/>
    <property type="project" value="TreeGrafter"/>
</dbReference>
<dbReference type="Gene3D" id="3.30.1370.110">
    <property type="match status" value="1"/>
</dbReference>
<dbReference type="SUPFAM" id="SSF160443">
    <property type="entry name" value="SMR domain-like"/>
    <property type="match status" value="1"/>
</dbReference>
<organism evidence="2">
    <name type="scientific">Trypanosoma congolense (strain IL3000)</name>
    <dbReference type="NCBI Taxonomy" id="1068625"/>
    <lineage>
        <taxon>Eukaryota</taxon>
        <taxon>Discoba</taxon>
        <taxon>Euglenozoa</taxon>
        <taxon>Kinetoplastea</taxon>
        <taxon>Metakinetoplastina</taxon>
        <taxon>Trypanosomatida</taxon>
        <taxon>Trypanosomatidae</taxon>
        <taxon>Trypanosoma</taxon>
        <taxon>Nannomonas</taxon>
    </lineage>
</organism>
<evidence type="ECO:0000313" key="2">
    <source>
        <dbReference type="EMBL" id="CCC92707.1"/>
    </source>
</evidence>
<dbReference type="PANTHER" id="PTHR46535:SF1">
    <property type="entry name" value="NEDD4-BINDING PROTEIN 2"/>
    <property type="match status" value="1"/>
</dbReference>
<dbReference type="VEuPathDB" id="TriTrypDB:TcIL3000_9_1020"/>
<evidence type="ECO:0000259" key="1">
    <source>
        <dbReference type="PROSITE" id="PS50828"/>
    </source>
</evidence>
<dbReference type="AlphaFoldDB" id="G0UTJ3"/>
<dbReference type="InterPro" id="IPR036063">
    <property type="entry name" value="Smr_dom_sf"/>
</dbReference>
<dbReference type="SMART" id="SM00463">
    <property type="entry name" value="SMR"/>
    <property type="match status" value="1"/>
</dbReference>
<accession>G0UTJ3</accession>
<dbReference type="GO" id="GO:0004519">
    <property type="term" value="F:endonuclease activity"/>
    <property type="evidence" value="ECO:0007669"/>
    <property type="project" value="TreeGrafter"/>
</dbReference>
<dbReference type="Pfam" id="PF01713">
    <property type="entry name" value="Smr"/>
    <property type="match status" value="1"/>
</dbReference>
<gene>
    <name evidence="2" type="ORF">TCIL3000_9_1020</name>
</gene>
<feature type="domain" description="Smr" evidence="1">
    <location>
        <begin position="140"/>
        <end position="202"/>
    </location>
</feature>
<sequence>MGALGCGATEECIYVPPKTKSSAITRPQLASEERLSEVPDQLRRPSLPLKEVEAYYKSVKNELREFGDWRRVRERAYLINKYRIRVLSHATAAYMRGDGAVAKALSCRGKELGKEYERLNRIAMIALEREITERDPETTLDLHGFHVVEAIDVVRRRVELCLGKGIPNLRIVTGRGNHSRKGYSKIATAVGEQLQKDPYLKNRVKIKLIKPCYIEVGILLTRK</sequence>
<dbReference type="SMART" id="SM01162">
    <property type="entry name" value="DUF1771"/>
    <property type="match status" value="1"/>
</dbReference>
<dbReference type="InterPro" id="IPR013899">
    <property type="entry name" value="DUF1771"/>
</dbReference>
<reference evidence="2" key="1">
    <citation type="journal article" date="2012" name="Proc. Natl. Acad. Sci. U.S.A.">
        <title>Antigenic diversity is generated by distinct evolutionary mechanisms in African trypanosome species.</title>
        <authorList>
            <person name="Jackson A.P."/>
            <person name="Berry A."/>
            <person name="Aslett M."/>
            <person name="Allison H.C."/>
            <person name="Burton P."/>
            <person name="Vavrova-Anderson J."/>
            <person name="Brown R."/>
            <person name="Browne H."/>
            <person name="Corton N."/>
            <person name="Hauser H."/>
            <person name="Gamble J."/>
            <person name="Gilderthorp R."/>
            <person name="Marcello L."/>
            <person name="McQuillan J."/>
            <person name="Otto T.D."/>
            <person name="Quail M.A."/>
            <person name="Sanders M.J."/>
            <person name="van Tonder A."/>
            <person name="Ginger M.L."/>
            <person name="Field M.C."/>
            <person name="Barry J.D."/>
            <person name="Hertz-Fowler C."/>
            <person name="Berriman M."/>
        </authorList>
    </citation>
    <scope>NUCLEOTIDE SEQUENCE</scope>
    <source>
        <strain evidence="2">IL3000</strain>
    </source>
</reference>
<dbReference type="Pfam" id="PF08590">
    <property type="entry name" value="DUF1771"/>
    <property type="match status" value="1"/>
</dbReference>
<name>G0UTJ3_TRYCI</name>
<dbReference type="PROSITE" id="PS50828">
    <property type="entry name" value="SMR"/>
    <property type="match status" value="1"/>
</dbReference>
<protein>
    <submittedName>
        <fullName evidence="2">Uncharacterized protein TCIL3000_9_1020</fullName>
    </submittedName>
</protein>